<evidence type="ECO:0000313" key="3">
    <source>
        <dbReference type="EMBL" id="EAQ79925.1"/>
    </source>
</evidence>
<dbReference type="eggNOG" id="COG3170">
    <property type="taxonomic scope" value="Bacteria"/>
</dbReference>
<reference evidence="3 4" key="1">
    <citation type="submission" date="2006-02" db="EMBL/GenBank/DDBJ databases">
        <authorList>
            <person name="Amann R."/>
            <person name="Ferriera S."/>
            <person name="Johnson J."/>
            <person name="Kravitz S."/>
            <person name="Halpern A."/>
            <person name="Remington K."/>
            <person name="Beeson K."/>
            <person name="Tran B."/>
            <person name="Rogers Y.-H."/>
            <person name="Friedman R."/>
            <person name="Venter J.C."/>
        </authorList>
    </citation>
    <scope>NUCLEOTIDE SEQUENCE [LARGE SCALE GENOMIC DNA]</scope>
    <source>
        <strain evidence="3 4">DSM 3645</strain>
    </source>
</reference>
<dbReference type="InterPro" id="IPR010870">
    <property type="entry name" value="Porin_O/P"/>
</dbReference>
<feature type="signal peptide" evidence="2">
    <location>
        <begin position="1"/>
        <end position="25"/>
    </location>
</feature>
<dbReference type="SUPFAM" id="SSF56935">
    <property type="entry name" value="Porins"/>
    <property type="match status" value="1"/>
</dbReference>
<dbReference type="Pfam" id="PF07396">
    <property type="entry name" value="Porin_O_P"/>
    <property type="match status" value="1"/>
</dbReference>
<dbReference type="InterPro" id="IPR023614">
    <property type="entry name" value="Porin_dom_sf"/>
</dbReference>
<feature type="coiled-coil region" evidence="1">
    <location>
        <begin position="30"/>
        <end position="57"/>
    </location>
</feature>
<gene>
    <name evidence="3" type="ORF">DSM3645_22334</name>
</gene>
<evidence type="ECO:0000313" key="4">
    <source>
        <dbReference type="Proteomes" id="UP000004358"/>
    </source>
</evidence>
<dbReference type="Gene3D" id="2.40.160.10">
    <property type="entry name" value="Porin"/>
    <property type="match status" value="1"/>
</dbReference>
<dbReference type="OrthoDB" id="9760167at2"/>
<dbReference type="HOGENOM" id="CLU_470800_0_0_0"/>
<dbReference type="AlphaFoldDB" id="A3ZUL0"/>
<protein>
    <recommendedName>
        <fullName evidence="5">Porin</fullName>
    </recommendedName>
</protein>
<comment type="caution">
    <text evidence="3">The sequence shown here is derived from an EMBL/GenBank/DDBJ whole genome shotgun (WGS) entry which is preliminary data.</text>
</comment>
<evidence type="ECO:0008006" key="5">
    <source>
        <dbReference type="Google" id="ProtNLM"/>
    </source>
</evidence>
<name>A3ZUL0_9BACT</name>
<dbReference type="STRING" id="314230.DSM3645_22334"/>
<dbReference type="EMBL" id="AANZ01000012">
    <property type="protein sequence ID" value="EAQ79925.1"/>
    <property type="molecule type" value="Genomic_DNA"/>
</dbReference>
<evidence type="ECO:0000256" key="2">
    <source>
        <dbReference type="SAM" id="SignalP"/>
    </source>
</evidence>
<feature type="chain" id="PRO_5002663776" description="Porin" evidence="2">
    <location>
        <begin position="26"/>
        <end position="496"/>
    </location>
</feature>
<dbReference type="Proteomes" id="UP000004358">
    <property type="component" value="Unassembled WGS sequence"/>
</dbReference>
<dbReference type="RefSeq" id="WP_002652366.1">
    <property type="nucleotide sequence ID" value="NZ_CH672376.1"/>
</dbReference>
<accession>A3ZUL0</accession>
<organism evidence="3 4">
    <name type="scientific">Blastopirellula marina DSM 3645</name>
    <dbReference type="NCBI Taxonomy" id="314230"/>
    <lineage>
        <taxon>Bacteria</taxon>
        <taxon>Pseudomonadati</taxon>
        <taxon>Planctomycetota</taxon>
        <taxon>Planctomycetia</taxon>
        <taxon>Pirellulales</taxon>
        <taxon>Pirellulaceae</taxon>
        <taxon>Blastopirellula</taxon>
    </lineage>
</organism>
<evidence type="ECO:0000256" key="1">
    <source>
        <dbReference type="SAM" id="Coils"/>
    </source>
</evidence>
<keyword evidence="2" id="KW-0732">Signal</keyword>
<proteinExistence type="predicted"/>
<sequence length="496" mass="56482">MTWLSRTTALALLWSAALATTSAFAQSPANEELAEIRARMEAQEAELQALRQRLDTQPAYGFHHIEEDCCGGGAEIYRLPIVYDYSYAPDCCDDGGPPKQHVMKYYTTYDKGFVIRPFNPEENPFEIKFGGWVQFRYNGFSRNADSWTDSAGTTRPIRNRNEFELERARLQISGYAIDPRLSYFIQMDGDTDGSDSVDFFDYWWAWEFNEDQQVYFGKRKVPGSRQWLLSAKHTRLADRPLAADFFRPGRTVGVFGATKVGENGYFEAMLGDGYRTENTPLSEIDDKLAFAATNYWDPYGDFGGKLTDYDYSCDQRMRLGHSFVYAPNASIAPGQPIDESDFIRLSNGTKLTALGALAPGVRLSEFDVYLYTLDFAYRWRGWSFDAEYYMRWIQNLRASGALPVENLYQHGYFAEGGYFIIPEKLDFNLRYSYVSGYYGNVDEYAAGFNIYPCDTRNLKLTFDVTKVNGSPLNNTSSGILVGDDGVLFRGQFQAEF</sequence>
<keyword evidence="1" id="KW-0175">Coiled coil</keyword>